<organism evidence="2 3">
    <name type="scientific">Marasmiellus scandens</name>
    <dbReference type="NCBI Taxonomy" id="2682957"/>
    <lineage>
        <taxon>Eukaryota</taxon>
        <taxon>Fungi</taxon>
        <taxon>Dikarya</taxon>
        <taxon>Basidiomycota</taxon>
        <taxon>Agaricomycotina</taxon>
        <taxon>Agaricomycetes</taxon>
        <taxon>Agaricomycetidae</taxon>
        <taxon>Agaricales</taxon>
        <taxon>Marasmiineae</taxon>
        <taxon>Omphalotaceae</taxon>
        <taxon>Marasmiellus</taxon>
    </lineage>
</organism>
<feature type="compositionally biased region" description="Polar residues" evidence="1">
    <location>
        <begin position="37"/>
        <end position="58"/>
    </location>
</feature>
<feature type="compositionally biased region" description="Basic and acidic residues" evidence="1">
    <location>
        <begin position="20"/>
        <end position="30"/>
    </location>
</feature>
<feature type="compositionally biased region" description="Polar residues" evidence="1">
    <location>
        <begin position="73"/>
        <end position="95"/>
    </location>
</feature>
<dbReference type="Proteomes" id="UP001498398">
    <property type="component" value="Unassembled WGS sequence"/>
</dbReference>
<evidence type="ECO:0000313" key="3">
    <source>
        <dbReference type="Proteomes" id="UP001498398"/>
    </source>
</evidence>
<proteinExistence type="predicted"/>
<keyword evidence="3" id="KW-1185">Reference proteome</keyword>
<sequence length="116" mass="12636">MTKETNEPTAPQPPRCQVSLRDRDRGDRSSPKSSGRHSISNFGSFSPTQPQHPRTQAPESYAAHSHAYRHMSLATQAQTHTPPLQTINTNVTGTEGTPEVPVASSIPPDRSLPVQD</sequence>
<evidence type="ECO:0000313" key="2">
    <source>
        <dbReference type="EMBL" id="KAK7433755.1"/>
    </source>
</evidence>
<protein>
    <submittedName>
        <fullName evidence="2">Uncharacterized protein</fullName>
    </submittedName>
</protein>
<evidence type="ECO:0000256" key="1">
    <source>
        <dbReference type="SAM" id="MobiDB-lite"/>
    </source>
</evidence>
<dbReference type="EMBL" id="JBANRG010000141">
    <property type="protein sequence ID" value="KAK7433755.1"/>
    <property type="molecule type" value="Genomic_DNA"/>
</dbReference>
<gene>
    <name evidence="2" type="ORF">VKT23_020582</name>
</gene>
<accession>A0ABR1IMA9</accession>
<name>A0ABR1IMA9_9AGAR</name>
<comment type="caution">
    <text evidence="2">The sequence shown here is derived from an EMBL/GenBank/DDBJ whole genome shotgun (WGS) entry which is preliminary data.</text>
</comment>
<feature type="region of interest" description="Disordered" evidence="1">
    <location>
        <begin position="1"/>
        <end position="116"/>
    </location>
</feature>
<reference evidence="2 3" key="1">
    <citation type="submission" date="2024-01" db="EMBL/GenBank/DDBJ databases">
        <title>A draft genome for the cacao thread blight pathogen Marasmiellus scandens.</title>
        <authorList>
            <person name="Baruah I.K."/>
            <person name="Leung J."/>
            <person name="Bukari Y."/>
            <person name="Amoako-Attah I."/>
            <person name="Meinhardt L.W."/>
            <person name="Bailey B.A."/>
            <person name="Cohen S.P."/>
        </authorList>
    </citation>
    <scope>NUCLEOTIDE SEQUENCE [LARGE SCALE GENOMIC DNA]</scope>
    <source>
        <strain evidence="2 3">GH-19</strain>
    </source>
</reference>